<organism evidence="3 4">
    <name type="scientific">Plantactinospora siamensis</name>
    <dbReference type="NCBI Taxonomy" id="555372"/>
    <lineage>
        <taxon>Bacteria</taxon>
        <taxon>Bacillati</taxon>
        <taxon>Actinomycetota</taxon>
        <taxon>Actinomycetes</taxon>
        <taxon>Micromonosporales</taxon>
        <taxon>Micromonosporaceae</taxon>
        <taxon>Plantactinospora</taxon>
    </lineage>
</organism>
<protein>
    <submittedName>
        <fullName evidence="3">Septum formation family protein</fullName>
    </submittedName>
</protein>
<evidence type="ECO:0000313" key="4">
    <source>
        <dbReference type="Proteomes" id="UP001589894"/>
    </source>
</evidence>
<evidence type="ECO:0000259" key="2">
    <source>
        <dbReference type="Pfam" id="PF13845"/>
    </source>
</evidence>
<feature type="chain" id="PRO_5046084022" evidence="1">
    <location>
        <begin position="25"/>
        <end position="301"/>
    </location>
</feature>
<feature type="domain" description="Septum formation-related" evidence="2">
    <location>
        <begin position="48"/>
        <end position="275"/>
    </location>
</feature>
<dbReference type="EMBL" id="JBHLUE010000032">
    <property type="protein sequence ID" value="MFC0568082.1"/>
    <property type="molecule type" value="Genomic_DNA"/>
</dbReference>
<evidence type="ECO:0000313" key="3">
    <source>
        <dbReference type="EMBL" id="MFC0568082.1"/>
    </source>
</evidence>
<dbReference type="RefSeq" id="WP_377343530.1">
    <property type="nucleotide sequence ID" value="NZ_JBHLUE010000032.1"/>
</dbReference>
<comment type="caution">
    <text evidence="3">The sequence shown here is derived from an EMBL/GenBank/DDBJ whole genome shotgun (WGS) entry which is preliminary data.</text>
</comment>
<gene>
    <name evidence="3" type="ORF">ACFFHU_28550</name>
</gene>
<keyword evidence="1" id="KW-0732">Signal</keyword>
<reference evidence="3 4" key="1">
    <citation type="submission" date="2024-09" db="EMBL/GenBank/DDBJ databases">
        <authorList>
            <person name="Sun Q."/>
            <person name="Mori K."/>
        </authorList>
    </citation>
    <scope>NUCLEOTIDE SEQUENCE [LARGE SCALE GENOMIC DNA]</scope>
    <source>
        <strain evidence="3 4">TBRC 2205</strain>
    </source>
</reference>
<dbReference type="Pfam" id="PF13845">
    <property type="entry name" value="Septum_form"/>
    <property type="match status" value="1"/>
</dbReference>
<feature type="signal peptide" evidence="1">
    <location>
        <begin position="1"/>
        <end position="24"/>
    </location>
</feature>
<evidence type="ECO:0000256" key="1">
    <source>
        <dbReference type="SAM" id="SignalP"/>
    </source>
</evidence>
<dbReference type="Proteomes" id="UP001589894">
    <property type="component" value="Unassembled WGS sequence"/>
</dbReference>
<proteinExistence type="predicted"/>
<sequence length="301" mass="32133">MRRWMAGVAVLLTGVLLAACGAPAGLDGDLVDDWRPIGGPTAFVPPAGVCYPDDFAETAYLSSFHPVDCATSHRFETVYVGKFAGTVAAAAKPPAQGSADLRSAFTECDRQASAYVGDEWRSGRLWLGVATPSAPAWTSGARWFRCDLVEVAQISDQEGEPATRTGSLKGALRADSPLRLGCFGVQLNAQGGVFAVKPTGCTAKHNGEYVGAWSSPAASFPSRDHDWLPFYAGCRTVVARYVGVPADNMLPFRTGVLTLPAPRPDWQAGNHGVRCYLWMKNRELTRSLKGAGPAGLPIQYR</sequence>
<dbReference type="PROSITE" id="PS51257">
    <property type="entry name" value="PROKAR_LIPOPROTEIN"/>
    <property type="match status" value="1"/>
</dbReference>
<name>A0ABV6P4X3_9ACTN</name>
<dbReference type="InterPro" id="IPR026004">
    <property type="entry name" value="Septum_form"/>
</dbReference>
<accession>A0ABV6P4X3</accession>
<keyword evidence="4" id="KW-1185">Reference proteome</keyword>